<proteinExistence type="predicted"/>
<dbReference type="InterPro" id="IPR039461">
    <property type="entry name" value="Peptidase_M49"/>
</dbReference>
<protein>
    <submittedName>
        <fullName evidence="3">Uncharacterized protein</fullName>
    </submittedName>
</protein>
<dbReference type="PANTHER" id="PTHR23422">
    <property type="entry name" value="DIPEPTIDYL PEPTIDASE III-RELATED"/>
    <property type="match status" value="1"/>
</dbReference>
<name>A0A9Q1GM14_9CARY</name>
<dbReference type="Gene3D" id="3.30.540.30">
    <property type="match status" value="1"/>
</dbReference>
<dbReference type="EMBL" id="JAKOGI010001877">
    <property type="protein sequence ID" value="KAJ8423742.1"/>
    <property type="molecule type" value="Genomic_DNA"/>
</dbReference>
<dbReference type="AlphaFoldDB" id="A0A9Q1GM14"/>
<dbReference type="GO" id="GO:0005737">
    <property type="term" value="C:cytoplasm"/>
    <property type="evidence" value="ECO:0007669"/>
    <property type="project" value="TreeGrafter"/>
</dbReference>
<evidence type="ECO:0000313" key="3">
    <source>
        <dbReference type="EMBL" id="KAJ8423742.1"/>
    </source>
</evidence>
<gene>
    <name evidence="3" type="ORF">Cgig2_031332</name>
</gene>
<keyword evidence="4" id="KW-1185">Reference proteome</keyword>
<organism evidence="3 4">
    <name type="scientific">Carnegiea gigantea</name>
    <dbReference type="NCBI Taxonomy" id="171969"/>
    <lineage>
        <taxon>Eukaryota</taxon>
        <taxon>Viridiplantae</taxon>
        <taxon>Streptophyta</taxon>
        <taxon>Embryophyta</taxon>
        <taxon>Tracheophyta</taxon>
        <taxon>Spermatophyta</taxon>
        <taxon>Magnoliopsida</taxon>
        <taxon>eudicotyledons</taxon>
        <taxon>Gunneridae</taxon>
        <taxon>Pentapetalae</taxon>
        <taxon>Caryophyllales</taxon>
        <taxon>Cactineae</taxon>
        <taxon>Cactaceae</taxon>
        <taxon>Cactoideae</taxon>
        <taxon>Echinocereeae</taxon>
        <taxon>Carnegiea</taxon>
    </lineage>
</organism>
<dbReference type="GO" id="GO:0008239">
    <property type="term" value="F:dipeptidyl-peptidase activity"/>
    <property type="evidence" value="ECO:0007669"/>
    <property type="project" value="TreeGrafter"/>
</dbReference>
<evidence type="ECO:0000256" key="2">
    <source>
        <dbReference type="ARBA" id="ARBA00022801"/>
    </source>
</evidence>
<keyword evidence="1" id="KW-0479">Metal-binding</keyword>
<sequence>MGFNETEPLQQNLASGFCIATALAIPELCVRRLGDHQNDENLGIDRTSCLDDHVPFLTTADSAIKLHPNATKPAPGWKGLEYKAAFPSVRPPGANFYPPDMDKTEFELWKNSLTEGERQEANGFFSVIKRHSEKSLDATGNSDSNHALAPSHDLYYVPYSQEYSSYLTEASELLCKASELTSSPSLKRLLQTKATAFLSNDYYDSDIAWMELLA</sequence>
<dbReference type="Proteomes" id="UP001153076">
    <property type="component" value="Unassembled WGS sequence"/>
</dbReference>
<dbReference type="GO" id="GO:0046872">
    <property type="term" value="F:metal ion binding"/>
    <property type="evidence" value="ECO:0007669"/>
    <property type="project" value="UniProtKB-KW"/>
</dbReference>
<comment type="caution">
    <text evidence="3">The sequence shown here is derived from an EMBL/GenBank/DDBJ whole genome shotgun (WGS) entry which is preliminary data.</text>
</comment>
<dbReference type="OrthoDB" id="510307at2759"/>
<reference evidence="3" key="1">
    <citation type="submission" date="2022-04" db="EMBL/GenBank/DDBJ databases">
        <title>Carnegiea gigantea Genome sequencing and assembly v2.</title>
        <authorList>
            <person name="Copetti D."/>
            <person name="Sanderson M.J."/>
            <person name="Burquez A."/>
            <person name="Wojciechowski M.F."/>
        </authorList>
    </citation>
    <scope>NUCLEOTIDE SEQUENCE</scope>
    <source>
        <strain evidence="3">SGP5-SGP5p</strain>
        <tissue evidence="3">Aerial part</tissue>
    </source>
</reference>
<accession>A0A9Q1GM14</accession>
<dbReference type="PANTHER" id="PTHR23422:SF9">
    <property type="entry name" value="ZN-DEPENDENT HYDROLASE"/>
    <property type="match status" value="1"/>
</dbReference>
<evidence type="ECO:0000313" key="4">
    <source>
        <dbReference type="Proteomes" id="UP001153076"/>
    </source>
</evidence>
<keyword evidence="2" id="KW-0378">Hydrolase</keyword>
<evidence type="ECO:0000256" key="1">
    <source>
        <dbReference type="ARBA" id="ARBA00022723"/>
    </source>
</evidence>